<sequence>MNYERSALVGQWFSSLENNNGEQSTEFADIQADGSFEFTFTHYDSNNQIIEQVIELGDWGLVGDIHFTMTKSEFVNNQHYASDLADADNYQAYKVLALDSNIFKYQHVITQEVFILKRVIDKIGHC</sequence>
<gene>
    <name evidence="1" type="ORF">HNQ55_001854</name>
</gene>
<organism evidence="1 2">
    <name type="scientific">Thalassotalea piscium</name>
    <dbReference type="NCBI Taxonomy" id="1230533"/>
    <lineage>
        <taxon>Bacteria</taxon>
        <taxon>Pseudomonadati</taxon>
        <taxon>Pseudomonadota</taxon>
        <taxon>Gammaproteobacteria</taxon>
        <taxon>Alteromonadales</taxon>
        <taxon>Colwelliaceae</taxon>
        <taxon>Thalassotalea</taxon>
    </lineage>
</organism>
<evidence type="ECO:0008006" key="3">
    <source>
        <dbReference type="Google" id="ProtNLM"/>
    </source>
</evidence>
<dbReference type="RefSeq" id="WP_184424137.1">
    <property type="nucleotide sequence ID" value="NZ_AP027362.1"/>
</dbReference>
<reference evidence="1 2" key="1">
    <citation type="submission" date="2020-08" db="EMBL/GenBank/DDBJ databases">
        <title>Genomic Encyclopedia of Type Strains, Phase IV (KMG-IV): sequencing the most valuable type-strain genomes for metagenomic binning, comparative biology and taxonomic classification.</title>
        <authorList>
            <person name="Goeker M."/>
        </authorList>
    </citation>
    <scope>NUCLEOTIDE SEQUENCE [LARGE SCALE GENOMIC DNA]</scope>
    <source>
        <strain evidence="1 2">DSM 26287</strain>
    </source>
</reference>
<proteinExistence type="predicted"/>
<protein>
    <recommendedName>
        <fullName evidence="3">Lipocalin-like domain-containing protein</fullName>
    </recommendedName>
</protein>
<comment type="caution">
    <text evidence="1">The sequence shown here is derived from an EMBL/GenBank/DDBJ whole genome shotgun (WGS) entry which is preliminary data.</text>
</comment>
<accession>A0A7X0NH29</accession>
<dbReference type="Proteomes" id="UP000537141">
    <property type="component" value="Unassembled WGS sequence"/>
</dbReference>
<dbReference type="AlphaFoldDB" id="A0A7X0NH29"/>
<dbReference type="EMBL" id="JACHHU010000013">
    <property type="protein sequence ID" value="MBB6543339.1"/>
    <property type="molecule type" value="Genomic_DNA"/>
</dbReference>
<keyword evidence="2" id="KW-1185">Reference proteome</keyword>
<name>A0A7X0NH29_9GAMM</name>
<evidence type="ECO:0000313" key="2">
    <source>
        <dbReference type="Proteomes" id="UP000537141"/>
    </source>
</evidence>
<evidence type="ECO:0000313" key="1">
    <source>
        <dbReference type="EMBL" id="MBB6543339.1"/>
    </source>
</evidence>